<dbReference type="OrthoDB" id="415532at2759"/>
<dbReference type="Proteomes" id="UP000443090">
    <property type="component" value="Unassembled WGS sequence"/>
</dbReference>
<evidence type="ECO:0000259" key="1">
    <source>
        <dbReference type="Pfam" id="PF14033"/>
    </source>
</evidence>
<feature type="domain" description="DUF4246" evidence="2">
    <location>
        <begin position="4"/>
        <end position="74"/>
    </location>
</feature>
<dbReference type="PANTHER" id="PTHR33119:SF1">
    <property type="entry name" value="FE2OG DIOXYGENASE DOMAIN-CONTAINING PROTEIN"/>
    <property type="match status" value="1"/>
</dbReference>
<dbReference type="EMBL" id="QGMI01000940">
    <property type="protein sequence ID" value="TVY35684.1"/>
    <property type="molecule type" value="Genomic_DNA"/>
</dbReference>
<protein>
    <submittedName>
        <fullName evidence="3">Uncharacterized protein</fullName>
    </submittedName>
</protein>
<sequence>MPKYPGLGIRLRHFPQGSYNTYPMGAHGNCYGADSDLLPVREIAMMIIMDRLMDKPDWHKKVFDNEILAKWRKEALEYPDDALWKQATGGKVTNRRARQKPDEADVDWASGELKQLKGIMSKETFDYCVQELQSKARYYEKTGLIPTLDACASVVKSDELVSSKLQADLRTAFDKLKADQEASPDWHPNSNAMVQDLLHPSMYPLVYGRTKGLDEEVVGVTDAIDKWAGKGEVIEKDNEQPDPADKYNMGIGGDMLPPNFWSDTYQWLPSNVAFQGNGSVKFTSYINNLHPNKHPDIYRTIEKLVEKALPAWDQCLALNVDYRTKIGAGRTNSRFSKPAEPEWVFLSLKRMQ</sequence>
<proteinExistence type="predicted"/>
<evidence type="ECO:0000259" key="2">
    <source>
        <dbReference type="Pfam" id="PF21666"/>
    </source>
</evidence>
<dbReference type="PANTHER" id="PTHR33119">
    <property type="entry name" value="IFI3P"/>
    <property type="match status" value="1"/>
</dbReference>
<organism evidence="3 4">
    <name type="scientific">Lachnellula occidentalis</name>
    <dbReference type="NCBI Taxonomy" id="215460"/>
    <lineage>
        <taxon>Eukaryota</taxon>
        <taxon>Fungi</taxon>
        <taxon>Dikarya</taxon>
        <taxon>Ascomycota</taxon>
        <taxon>Pezizomycotina</taxon>
        <taxon>Leotiomycetes</taxon>
        <taxon>Helotiales</taxon>
        <taxon>Lachnaceae</taxon>
        <taxon>Lachnellula</taxon>
    </lineage>
</organism>
<dbReference type="AlphaFoldDB" id="A0A8H8RK19"/>
<dbReference type="Pfam" id="PF14033">
    <property type="entry name" value="DUF4246"/>
    <property type="match status" value="1"/>
</dbReference>
<gene>
    <name evidence="3" type="ORF">LOCC1_G007805</name>
</gene>
<evidence type="ECO:0000313" key="4">
    <source>
        <dbReference type="Proteomes" id="UP000443090"/>
    </source>
</evidence>
<dbReference type="InterPro" id="IPR049207">
    <property type="entry name" value="DUF4246_N"/>
</dbReference>
<comment type="caution">
    <text evidence="3">The sequence shown here is derived from an EMBL/GenBank/DDBJ whole genome shotgun (WGS) entry which is preliminary data.</text>
</comment>
<dbReference type="InterPro" id="IPR025340">
    <property type="entry name" value="DUF4246"/>
</dbReference>
<dbReference type="Pfam" id="PF21666">
    <property type="entry name" value="DUF4246_N"/>
    <property type="match status" value="1"/>
</dbReference>
<dbReference type="InterPro" id="IPR049192">
    <property type="entry name" value="DUF4246_C"/>
</dbReference>
<accession>A0A8H8RK19</accession>
<name>A0A8H8RK19_9HELO</name>
<evidence type="ECO:0000313" key="3">
    <source>
        <dbReference type="EMBL" id="TVY35684.1"/>
    </source>
</evidence>
<reference evidence="3 4" key="1">
    <citation type="submission" date="2018-05" db="EMBL/GenBank/DDBJ databases">
        <title>Genome sequencing and assembly of the regulated plant pathogen Lachnellula willkommii and related sister species for the development of diagnostic species identification markers.</title>
        <authorList>
            <person name="Giroux E."/>
            <person name="Bilodeau G."/>
        </authorList>
    </citation>
    <scope>NUCLEOTIDE SEQUENCE [LARGE SCALE GENOMIC DNA]</scope>
    <source>
        <strain evidence="3 4">CBS 160.35</strain>
    </source>
</reference>
<feature type="domain" description="DUF4246" evidence="1">
    <location>
        <begin position="123"/>
        <end position="323"/>
    </location>
</feature>
<keyword evidence="4" id="KW-1185">Reference proteome</keyword>